<name>A0A382NL41_9ZZZZ</name>
<dbReference type="Gene3D" id="3.40.1440.10">
    <property type="entry name" value="GIY-YIG endonuclease"/>
    <property type="match status" value="1"/>
</dbReference>
<dbReference type="InterPro" id="IPR000305">
    <property type="entry name" value="GIY-YIG_endonuc"/>
</dbReference>
<organism evidence="2">
    <name type="scientific">marine metagenome</name>
    <dbReference type="NCBI Taxonomy" id="408172"/>
    <lineage>
        <taxon>unclassified sequences</taxon>
        <taxon>metagenomes</taxon>
        <taxon>ecological metagenomes</taxon>
    </lineage>
</organism>
<protein>
    <recommendedName>
        <fullName evidence="1">GIY-YIG domain-containing protein</fullName>
    </recommendedName>
</protein>
<dbReference type="AlphaFoldDB" id="A0A382NL41"/>
<sequence>MKYYLYVIELDKQVGKLKKFRKQSPNFIFGNRCFYVGQSAKAPMLRFKQHKEGYKSNTFARRFGLKLVPEFYEKYNPIPTRKDAEELEEYVAHKLRKERYGVWFN</sequence>
<gene>
    <name evidence="2" type="ORF">METZ01_LOCUS313165</name>
</gene>
<proteinExistence type="predicted"/>
<dbReference type="InterPro" id="IPR035901">
    <property type="entry name" value="GIY-YIG_endonuc_sf"/>
</dbReference>
<feature type="domain" description="GIY-YIG" evidence="1">
    <location>
        <begin position="1"/>
        <end position="102"/>
    </location>
</feature>
<evidence type="ECO:0000259" key="1">
    <source>
        <dbReference type="PROSITE" id="PS50164"/>
    </source>
</evidence>
<evidence type="ECO:0000313" key="2">
    <source>
        <dbReference type="EMBL" id="SVC60311.1"/>
    </source>
</evidence>
<reference evidence="2" key="1">
    <citation type="submission" date="2018-05" db="EMBL/GenBank/DDBJ databases">
        <authorList>
            <person name="Lanie J.A."/>
            <person name="Ng W.-L."/>
            <person name="Kazmierczak K.M."/>
            <person name="Andrzejewski T.M."/>
            <person name="Davidsen T.M."/>
            <person name="Wayne K.J."/>
            <person name="Tettelin H."/>
            <person name="Glass J.I."/>
            <person name="Rusch D."/>
            <person name="Podicherti R."/>
            <person name="Tsui H.-C.T."/>
            <person name="Winkler M.E."/>
        </authorList>
    </citation>
    <scope>NUCLEOTIDE SEQUENCE</scope>
</reference>
<dbReference type="PROSITE" id="PS50164">
    <property type="entry name" value="GIY_YIG"/>
    <property type="match status" value="1"/>
</dbReference>
<dbReference type="EMBL" id="UINC01100332">
    <property type="protein sequence ID" value="SVC60311.1"/>
    <property type="molecule type" value="Genomic_DNA"/>
</dbReference>
<accession>A0A382NL41</accession>
<dbReference type="Pfam" id="PF01541">
    <property type="entry name" value="GIY-YIG"/>
    <property type="match status" value="1"/>
</dbReference>